<dbReference type="Proteomes" id="UP000093197">
    <property type="component" value="Unassembled WGS sequence"/>
</dbReference>
<organism evidence="1 2">
    <name type="scientific">Bacteroides fragilis</name>
    <dbReference type="NCBI Taxonomy" id="817"/>
    <lineage>
        <taxon>Bacteria</taxon>
        <taxon>Pseudomonadati</taxon>
        <taxon>Bacteroidota</taxon>
        <taxon>Bacteroidia</taxon>
        <taxon>Bacteroidales</taxon>
        <taxon>Bacteroidaceae</taxon>
        <taxon>Bacteroides</taxon>
    </lineage>
</organism>
<reference evidence="1 2" key="1">
    <citation type="journal article" date="2016" name="PLoS ONE">
        <title>Genomic Diversity of Enterotoxigenic Strains of Bacteroides fragilis.</title>
        <authorList>
            <person name="Pierce J.V."/>
            <person name="Bernstein H.D."/>
        </authorList>
    </citation>
    <scope>NUCLEOTIDE SEQUENCE [LARGE SCALE GENOMIC DNA]</scope>
    <source>
        <strain evidence="1 2">20793-3</strain>
    </source>
</reference>
<dbReference type="AlphaFoldDB" id="A0A853PRB3"/>
<gene>
    <name evidence="1" type="ORF">AC094_34380</name>
</gene>
<comment type="caution">
    <text evidence="1">The sequence shown here is derived from an EMBL/GenBank/DDBJ whole genome shotgun (WGS) entry which is preliminary data.</text>
</comment>
<dbReference type="Gene3D" id="3.40.50.11050">
    <property type="match status" value="1"/>
</dbReference>
<evidence type="ECO:0008006" key="3">
    <source>
        <dbReference type="Google" id="ProtNLM"/>
    </source>
</evidence>
<accession>A0A853PRB3</accession>
<name>A0A853PRB3_BACFG</name>
<evidence type="ECO:0000313" key="1">
    <source>
        <dbReference type="EMBL" id="OCR29009.1"/>
    </source>
</evidence>
<sequence>MYEARQNKEKVSRVIPSQRQKKIQQLYSKNNRNNIVQRLIVTDPDGASNFVILASIGAYLQHKGESKVDYIDSANYSEEEKLYIVAHGNADEIGGKNPKDMAVALTKTPGGISETMSLIFLAACESGKIKDGNDSYAHKLKAELNLYKNIQIIGIPGEATITNLDDAEEIPVSDENEAYSIDRSAREQYEEKITDGMKGLNQMHLTEKARNVYEMTDVKNFFKMFTDKRTSFSPGTWEKTVV</sequence>
<dbReference type="InterPro" id="IPR038383">
    <property type="entry name" value="CPD_dom_sf"/>
</dbReference>
<proteinExistence type="predicted"/>
<dbReference type="RefSeq" id="WP_066403281.1">
    <property type="nucleotide sequence ID" value="NZ_LIDT01000035.1"/>
</dbReference>
<protein>
    <recommendedName>
        <fullName evidence="3">CHAT domain-containing protein</fullName>
    </recommendedName>
</protein>
<dbReference type="EMBL" id="LIDT01000035">
    <property type="protein sequence ID" value="OCR29009.1"/>
    <property type="molecule type" value="Genomic_DNA"/>
</dbReference>
<evidence type="ECO:0000313" key="2">
    <source>
        <dbReference type="Proteomes" id="UP000093197"/>
    </source>
</evidence>